<dbReference type="PROSITE" id="PS50003">
    <property type="entry name" value="PH_DOMAIN"/>
    <property type="match status" value="1"/>
</dbReference>
<reference evidence="5 6" key="1">
    <citation type="journal article" date="2020" name="Elife">
        <title>Loss of centromere function drives karyotype evolution in closely related Malassezia species.</title>
        <authorList>
            <person name="Sankaranarayanan S.R."/>
            <person name="Ianiri G."/>
            <person name="Coelho M.A."/>
            <person name="Reza M.H."/>
            <person name="Thimmappa B.C."/>
            <person name="Ganguly P."/>
            <person name="Vadnala R.N."/>
            <person name="Sun S."/>
            <person name="Siddharthan R."/>
            <person name="Tellgren-Roth C."/>
            <person name="Dawson T.L."/>
            <person name="Heitman J."/>
            <person name="Sanyal K."/>
        </authorList>
    </citation>
    <scope>NUCLEOTIDE SEQUENCE [LARGE SCALE GENOMIC DNA]</scope>
    <source>
        <strain evidence="5">CBS14141</strain>
    </source>
</reference>
<dbReference type="InterPro" id="IPR052007">
    <property type="entry name" value="Bud4"/>
</dbReference>
<feature type="region of interest" description="Disordered" evidence="3">
    <location>
        <begin position="1077"/>
        <end position="1235"/>
    </location>
</feature>
<dbReference type="InterPro" id="IPR011993">
    <property type="entry name" value="PH-like_dom_sf"/>
</dbReference>
<dbReference type="SMART" id="SM00233">
    <property type="entry name" value="PH"/>
    <property type="match status" value="1"/>
</dbReference>
<evidence type="ECO:0000313" key="5">
    <source>
        <dbReference type="EMBL" id="WFD48237.1"/>
    </source>
</evidence>
<dbReference type="Gene3D" id="2.30.29.30">
    <property type="entry name" value="Pleckstrin-homology domain (PH domain)/Phosphotyrosine-binding domain (PTB)"/>
    <property type="match status" value="1"/>
</dbReference>
<keyword evidence="2" id="KW-0131">Cell cycle</keyword>
<proteinExistence type="predicted"/>
<dbReference type="InterPro" id="IPR001849">
    <property type="entry name" value="PH_domain"/>
</dbReference>
<feature type="compositionally biased region" description="Polar residues" evidence="3">
    <location>
        <begin position="555"/>
        <end position="570"/>
    </location>
</feature>
<feature type="compositionally biased region" description="Low complexity" evidence="3">
    <location>
        <begin position="512"/>
        <end position="529"/>
    </location>
</feature>
<feature type="region of interest" description="Disordered" evidence="3">
    <location>
        <begin position="136"/>
        <end position="160"/>
    </location>
</feature>
<evidence type="ECO:0000313" key="6">
    <source>
        <dbReference type="Proteomes" id="UP000818624"/>
    </source>
</evidence>
<sequence length="1235" mass="132634">MPRAGGSASFLQEIPPREAPIPEAPEEPESWRSQRGVPTAQAAYDTPIPSREAPPIPTAVSGAVHDVTHATEPTTVDTLLDESFEGRAPSPTALSRADSEAPAVPRVSLTYIQDTEEPTTHTHTTTVITESYTEAPRSTGLPTTMVTAPSTTSGDSRSELSANVDQMLDRPLEALPSAEPDAVSTDVVPPIDRTTEPASAPSPVPAPAPALAAPAMNYGGLAPPITSMSNGAALSLGATWARDELSFDESQRTVHERPDVSYERQDTSSLMAAERVENLVDALLQDEFLAGPDERDMLLNEVPNTGEAPEPEPEVHMVTSPSIRRLDHAESASPPAPPPAPTLASPDLPTLPSWSPITFEGLLPAEPSPSRKAVEMPVRTVRPHITRDAVRQRMDRRRQGLPVERTPELPSDEPEAPEAPDTEVQATPTSEPAASSYTPAAPPATSTPAADAPKRARSRSGRPAPPLRVHVAPLRELGPVAKTRASLDERRSLASPLTQIESDLKRRASESTRVPRTAPATAPAAAGTAPVPPEIARQSSWFDEQSAEVEARAMSPTSAASPTEYHSTSGGDEVVTEAAPAADAPAADAPTADAPAAAPAPAAEEGPFSHFLERELSRIVTESDQKYRVRDRGVFQSNSPEMAQRPTFAMHAMEERPWQKLRKPNEVNAFRRVSGNDAPPPAPPGEMTTGRTFVLIDAFIPSGLPLPKEPTSFYCVLDNGIHMVKTASSDLRVGPDGLCPIQQEFELVEHPNLELSFTLMLDHADHLVESAPEDGVLDSRTAPGAPRTGVGRLLHPFSTRTAGTSRGRFLGKVRVPPMLHYTNRKGALGRSVVSLEAVKGKCFARSLLLDVPVRPIDDDAAGSAHAPRMSAERHRGFTANLGKPRGTLRLRLFYLPPLPVSMQDELPKNLAECEMSMNNLAWHQSSTTYKGTLTQLGGDCKTWRRRPMRIMGLNLICFNEVTKRPTTRIDLMQALTVEDCASLGNDLEDMDEMLPEKRSFRIVFRDGEKIYFFADTDAEMQQWLHALQTIVAHKLDMPPAWAQAAYTAANEFHGLPPPSTKSAAAPATSTVRAAVAGDLPSGARMPPPRSQASRAPPRPRAPAPDSTEAPPPERPSTGSAPRMRAPRPPAGADGRTSRKPAPTAPPAPAQTAAARAPTPQAPASTTPKTSPPLPRPSTVLQDARQPTADAPEPARPKGKTAPMAKARQFFSRHSDSQTSPRWSLNFAHTKPLRPF</sequence>
<feature type="compositionally biased region" description="Low complexity" evidence="3">
    <location>
        <begin position="578"/>
        <end position="603"/>
    </location>
</feature>
<name>A0ABY8ERV7_MALFU</name>
<dbReference type="PANTHER" id="PTHR36100">
    <property type="entry name" value="BUD SITE SELECTION PROTEIN 4"/>
    <property type="match status" value="1"/>
</dbReference>
<dbReference type="PANTHER" id="PTHR36100:SF1">
    <property type="entry name" value="BUD SITE SELECTION PROTEIN 4"/>
    <property type="match status" value="1"/>
</dbReference>
<organism evidence="5 6">
    <name type="scientific">Malassezia furfur</name>
    <name type="common">Pityriasis versicolor infection agent</name>
    <name type="synonym">Pityrosporum furfur</name>
    <dbReference type="NCBI Taxonomy" id="55194"/>
    <lineage>
        <taxon>Eukaryota</taxon>
        <taxon>Fungi</taxon>
        <taxon>Dikarya</taxon>
        <taxon>Basidiomycota</taxon>
        <taxon>Ustilaginomycotina</taxon>
        <taxon>Malasseziomycetes</taxon>
        <taxon>Malasseziales</taxon>
        <taxon>Malasseziaceae</taxon>
        <taxon>Malassezia</taxon>
    </lineage>
</organism>
<keyword evidence="1" id="KW-0132">Cell division</keyword>
<evidence type="ECO:0000256" key="3">
    <source>
        <dbReference type="SAM" id="MobiDB-lite"/>
    </source>
</evidence>
<feature type="region of interest" description="Disordered" evidence="3">
    <location>
        <begin position="299"/>
        <end position="609"/>
    </location>
</feature>
<dbReference type="Proteomes" id="UP000818624">
    <property type="component" value="Chromosome 3"/>
</dbReference>
<feature type="compositionally biased region" description="Low complexity" evidence="3">
    <location>
        <begin position="342"/>
        <end position="353"/>
    </location>
</feature>
<feature type="compositionally biased region" description="Low complexity" evidence="3">
    <location>
        <begin position="422"/>
        <end position="451"/>
    </location>
</feature>
<feature type="compositionally biased region" description="Acidic residues" evidence="3">
    <location>
        <begin position="410"/>
        <end position="421"/>
    </location>
</feature>
<evidence type="ECO:0000256" key="2">
    <source>
        <dbReference type="ARBA" id="ARBA00023306"/>
    </source>
</evidence>
<accession>A0ABY8ERV7</accession>
<keyword evidence="6" id="KW-1185">Reference proteome</keyword>
<feature type="region of interest" description="Disordered" evidence="3">
    <location>
        <begin position="1"/>
        <end position="101"/>
    </location>
</feature>
<evidence type="ECO:0000256" key="1">
    <source>
        <dbReference type="ARBA" id="ARBA00022618"/>
    </source>
</evidence>
<dbReference type="EMBL" id="CP046236">
    <property type="protein sequence ID" value="WFD48237.1"/>
    <property type="molecule type" value="Genomic_DNA"/>
</dbReference>
<feature type="region of interest" description="Disordered" evidence="3">
    <location>
        <begin position="174"/>
        <end position="205"/>
    </location>
</feature>
<dbReference type="Pfam" id="PF00169">
    <property type="entry name" value="PH"/>
    <property type="match status" value="1"/>
</dbReference>
<feature type="compositionally biased region" description="Low complexity" evidence="3">
    <location>
        <begin position="1149"/>
        <end position="1168"/>
    </location>
</feature>
<feature type="compositionally biased region" description="Polar residues" evidence="3">
    <location>
        <begin position="140"/>
        <end position="160"/>
    </location>
</feature>
<gene>
    <name evidence="5" type="primary">BUD4</name>
    <name evidence="5" type="ORF">GLX27_002905</name>
</gene>
<protein>
    <submittedName>
        <fullName evidence="5">Bud site selection protein bud4</fullName>
    </submittedName>
</protein>
<dbReference type="SUPFAM" id="SSF50729">
    <property type="entry name" value="PH domain-like"/>
    <property type="match status" value="1"/>
</dbReference>
<evidence type="ECO:0000259" key="4">
    <source>
        <dbReference type="PROSITE" id="PS50003"/>
    </source>
</evidence>
<feature type="domain" description="PH" evidence="4">
    <location>
        <begin position="926"/>
        <end position="1032"/>
    </location>
</feature>